<evidence type="ECO:0000259" key="10">
    <source>
        <dbReference type="PROSITE" id="PS52048"/>
    </source>
</evidence>
<keyword evidence="3 7" id="KW-0645">Protease</keyword>
<reference evidence="11 12" key="1">
    <citation type="journal article" date="2024" name="Nat. Commun.">
        <title>Phylogenomics reveals the evolutionary origins of lichenization in chlorophyte algae.</title>
        <authorList>
            <person name="Puginier C."/>
            <person name="Libourel C."/>
            <person name="Otte J."/>
            <person name="Skaloud P."/>
            <person name="Haon M."/>
            <person name="Grisel S."/>
            <person name="Petersen M."/>
            <person name="Berrin J.G."/>
            <person name="Delaux P.M."/>
            <person name="Dal Grande F."/>
            <person name="Keller J."/>
        </authorList>
    </citation>
    <scope>NUCLEOTIDE SEQUENCE [LARGE SCALE GENOMIC DNA]</scope>
    <source>
        <strain evidence="11 12">SAG 2145</strain>
    </source>
</reference>
<dbReference type="AlphaFoldDB" id="A0AAW1RQZ3"/>
<dbReference type="EMBL" id="JALJOS010000008">
    <property type="protein sequence ID" value="KAK9835742.1"/>
    <property type="molecule type" value="Genomic_DNA"/>
</dbReference>
<accession>A0AAW1RQZ3</accession>
<dbReference type="Gene3D" id="3.40.532.10">
    <property type="entry name" value="Peptidase C12, ubiquitin carboxyl-terminal hydrolase"/>
    <property type="match status" value="1"/>
</dbReference>
<comment type="caution">
    <text evidence="11">The sequence shown here is derived from an EMBL/GenBank/DDBJ whole genome shotgun (WGS) entry which is preliminary data.</text>
</comment>
<evidence type="ECO:0000256" key="5">
    <source>
        <dbReference type="ARBA" id="ARBA00022801"/>
    </source>
</evidence>
<dbReference type="GO" id="GO:0004843">
    <property type="term" value="F:cysteine-type deubiquitinase activity"/>
    <property type="evidence" value="ECO:0007669"/>
    <property type="project" value="UniProtKB-UniRule"/>
</dbReference>
<dbReference type="GO" id="GO:0016579">
    <property type="term" value="P:protein deubiquitination"/>
    <property type="evidence" value="ECO:0007669"/>
    <property type="project" value="TreeGrafter"/>
</dbReference>
<comment type="catalytic activity">
    <reaction evidence="1 7 8">
        <text>Thiol-dependent hydrolysis of ester, thioester, amide, peptide and isopeptide bonds formed by the C-terminal Gly of ubiquitin (a 76-residue protein attached to proteins as an intracellular targeting signal).</text>
        <dbReference type="EC" id="3.4.19.12"/>
    </reaction>
</comment>
<dbReference type="PANTHER" id="PTHR10589">
    <property type="entry name" value="UBIQUITIN CARBOXYL-TERMINAL HYDROLASE"/>
    <property type="match status" value="1"/>
</dbReference>
<feature type="active site" description="Proton donor" evidence="7">
    <location>
        <position position="173"/>
    </location>
</feature>
<keyword evidence="4 7" id="KW-0833">Ubl conjugation pathway</keyword>
<gene>
    <name evidence="11" type="ORF">WJX74_007178</name>
</gene>
<dbReference type="SUPFAM" id="SSF54001">
    <property type="entry name" value="Cysteine proteinases"/>
    <property type="match status" value="1"/>
</dbReference>
<dbReference type="PRINTS" id="PR00707">
    <property type="entry name" value="UBCTHYDRLASE"/>
</dbReference>
<feature type="domain" description="UCH catalytic" evidence="10">
    <location>
        <begin position="4"/>
        <end position="232"/>
    </location>
</feature>
<feature type="site" description="Transition state stabilizer" evidence="7">
    <location>
        <position position="89"/>
    </location>
</feature>
<dbReference type="FunFam" id="3.40.532.10:FF:000006">
    <property type="entry name" value="Ubiquitin carboxyl-terminal hydrolase"/>
    <property type="match status" value="1"/>
</dbReference>
<evidence type="ECO:0000256" key="2">
    <source>
        <dbReference type="ARBA" id="ARBA00009326"/>
    </source>
</evidence>
<dbReference type="CDD" id="cd09616">
    <property type="entry name" value="Peptidase_C12_UCH_L1_L3"/>
    <property type="match status" value="1"/>
</dbReference>
<comment type="similarity">
    <text evidence="2 7 8">Belongs to the peptidase C12 family.</text>
</comment>
<dbReference type="Pfam" id="PF01088">
    <property type="entry name" value="Peptidase_C12"/>
    <property type="match status" value="1"/>
</dbReference>
<dbReference type="InterPro" id="IPR036959">
    <property type="entry name" value="Peptidase_C12_UCH_sf"/>
</dbReference>
<dbReference type="GO" id="GO:0006511">
    <property type="term" value="P:ubiquitin-dependent protein catabolic process"/>
    <property type="evidence" value="ECO:0007669"/>
    <property type="project" value="UniProtKB-UniRule"/>
</dbReference>
<evidence type="ECO:0000256" key="3">
    <source>
        <dbReference type="ARBA" id="ARBA00022670"/>
    </source>
</evidence>
<evidence type="ECO:0000256" key="9">
    <source>
        <dbReference type="SAM" id="MobiDB-lite"/>
    </source>
</evidence>
<proteinExistence type="inferred from homology"/>
<organism evidence="11 12">
    <name type="scientific">Apatococcus lobatus</name>
    <dbReference type="NCBI Taxonomy" id="904363"/>
    <lineage>
        <taxon>Eukaryota</taxon>
        <taxon>Viridiplantae</taxon>
        <taxon>Chlorophyta</taxon>
        <taxon>core chlorophytes</taxon>
        <taxon>Trebouxiophyceae</taxon>
        <taxon>Chlorellales</taxon>
        <taxon>Chlorellaceae</taxon>
        <taxon>Apatococcus</taxon>
    </lineage>
</organism>
<protein>
    <recommendedName>
        <fullName evidence="8">Ubiquitin carboxyl-terminal hydrolase</fullName>
        <ecNumber evidence="8">3.4.19.12</ecNumber>
    </recommendedName>
</protein>
<feature type="active site" description="Nucleophile" evidence="7">
    <location>
        <position position="95"/>
    </location>
</feature>
<dbReference type="PANTHER" id="PTHR10589:SF17">
    <property type="entry name" value="UBIQUITIN CARBOXYL-TERMINAL HYDROLASE"/>
    <property type="match status" value="1"/>
</dbReference>
<dbReference type="PROSITE" id="PS52048">
    <property type="entry name" value="UCH_DOMAIN"/>
    <property type="match status" value="1"/>
</dbReference>
<feature type="site" description="Important for enzyme activity" evidence="7">
    <location>
        <position position="188"/>
    </location>
</feature>
<evidence type="ECO:0000313" key="11">
    <source>
        <dbReference type="EMBL" id="KAK9835742.1"/>
    </source>
</evidence>
<dbReference type="InterPro" id="IPR001578">
    <property type="entry name" value="Peptidase_C12_UCH"/>
</dbReference>
<evidence type="ECO:0000256" key="6">
    <source>
        <dbReference type="ARBA" id="ARBA00022807"/>
    </source>
</evidence>
<evidence type="ECO:0000256" key="4">
    <source>
        <dbReference type="ARBA" id="ARBA00022786"/>
    </source>
</evidence>
<evidence type="ECO:0000256" key="7">
    <source>
        <dbReference type="PROSITE-ProRule" id="PRU01393"/>
    </source>
</evidence>
<evidence type="ECO:0000256" key="1">
    <source>
        <dbReference type="ARBA" id="ARBA00000707"/>
    </source>
</evidence>
<dbReference type="Proteomes" id="UP001438707">
    <property type="component" value="Unassembled WGS sequence"/>
</dbReference>
<name>A0AAW1RQZ3_9CHLO</name>
<dbReference type="EC" id="3.4.19.12" evidence="8"/>
<feature type="compositionally biased region" description="Basic and acidic residues" evidence="9">
    <location>
        <begin position="147"/>
        <end position="156"/>
    </location>
</feature>
<dbReference type="InterPro" id="IPR038765">
    <property type="entry name" value="Papain-like_cys_pep_sf"/>
</dbReference>
<evidence type="ECO:0000313" key="12">
    <source>
        <dbReference type="Proteomes" id="UP001438707"/>
    </source>
</evidence>
<keyword evidence="6 7" id="KW-0788">Thiol protease</keyword>
<dbReference type="GO" id="GO:0005737">
    <property type="term" value="C:cytoplasm"/>
    <property type="evidence" value="ECO:0007669"/>
    <property type="project" value="TreeGrafter"/>
</dbReference>
<evidence type="ECO:0000256" key="8">
    <source>
        <dbReference type="RuleBase" id="RU361215"/>
    </source>
</evidence>
<keyword evidence="12" id="KW-1185">Reference proteome</keyword>
<keyword evidence="5 7" id="KW-0378">Hydrolase</keyword>
<feature type="region of interest" description="Disordered" evidence="9">
    <location>
        <begin position="130"/>
        <end position="168"/>
    </location>
</feature>
<sequence>MGKRWLPLESNPDVLNSFAKGLGFDTATYAFCDIFGLDEELLAMVPQPVLAVLLLFPVTDKSEEARQAEDKSLRSKDLSIPKDIFYMKQTIGNACGTIGLLHSIGNSQDRIKLASDSFLSSFMTNTASMTSEERGDYLENPPEDGPDIDKAHEAAAHEGSTAPPRPEDEVNLHFVALVQKHGNLWELDGRKSFPIDHGPSSSESLLSDAAKVAKQFIAQTDSLSFNLIALAAAS</sequence>